<sequence length="282" mass="32977">MASSNGYIGPNGYPEQSYDYQWQYVGSSQSRGYQRYPEYQRQPHDYNNQYGYSTDDYRARDQHSPYPLTQSQYEPNDSEEIFGSKSNHPCNYAERYYYLRPGDYEHFTTGSKHSFFVRHQLRFSSLETKIAITEFFDSMAYLDDIAESHTKEFSDKIYGIYSQLQLQKPWFAMVLRGFTPNARQVIRKIKKEHEELNFSTPCPHNGHTTRSRPNSQEHQTTRLLVNLAPQLEPETPFQQANETGQFLPVQETRQLAHVKQADGKPIPAPRKKFMSNKIPANS</sequence>
<dbReference type="EMBL" id="QZEI01000029">
    <property type="protein sequence ID" value="RLV59662.1"/>
    <property type="molecule type" value="Genomic_DNA"/>
</dbReference>
<feature type="region of interest" description="Disordered" evidence="1">
    <location>
        <begin position="33"/>
        <end position="75"/>
    </location>
</feature>
<dbReference type="AlphaFoldDB" id="A0A3L8PZY5"/>
<evidence type="ECO:0000313" key="3">
    <source>
        <dbReference type="Proteomes" id="UP000281474"/>
    </source>
</evidence>
<accession>A0A3L8PZY5</accession>
<dbReference type="RefSeq" id="WP_121839046.1">
    <property type="nucleotide sequence ID" value="NZ_ML014778.1"/>
</dbReference>
<name>A0A3L8PZY5_9GAMM</name>
<organism evidence="2 3">
    <name type="scientific">Parashewanella curva</name>
    <dbReference type="NCBI Taxonomy" id="2338552"/>
    <lineage>
        <taxon>Bacteria</taxon>
        <taxon>Pseudomonadati</taxon>
        <taxon>Pseudomonadota</taxon>
        <taxon>Gammaproteobacteria</taxon>
        <taxon>Alteromonadales</taxon>
        <taxon>Shewanellaceae</taxon>
        <taxon>Parashewanella</taxon>
    </lineage>
</organism>
<proteinExistence type="predicted"/>
<evidence type="ECO:0000256" key="1">
    <source>
        <dbReference type="SAM" id="MobiDB-lite"/>
    </source>
</evidence>
<dbReference type="OrthoDB" id="9823292at2"/>
<protein>
    <submittedName>
        <fullName evidence="2">Uncharacterized protein</fullName>
    </submittedName>
</protein>
<feature type="region of interest" description="Disordered" evidence="1">
    <location>
        <begin position="257"/>
        <end position="282"/>
    </location>
</feature>
<gene>
    <name evidence="2" type="ORF">D5018_10940</name>
</gene>
<keyword evidence="3" id="KW-1185">Reference proteome</keyword>
<dbReference type="Proteomes" id="UP000281474">
    <property type="component" value="Unassembled WGS sequence"/>
</dbReference>
<reference evidence="2 3" key="1">
    <citation type="submission" date="2018-09" db="EMBL/GenBank/DDBJ databases">
        <title>Phylogeny of the Shewanellaceae, and recommendation for two new genera, Pseudoshewanella and Parashewanella.</title>
        <authorList>
            <person name="Wang G."/>
        </authorList>
    </citation>
    <scope>NUCLEOTIDE SEQUENCE [LARGE SCALE GENOMIC DNA]</scope>
    <source>
        <strain evidence="2 3">C51</strain>
    </source>
</reference>
<comment type="caution">
    <text evidence="2">The sequence shown here is derived from an EMBL/GenBank/DDBJ whole genome shotgun (WGS) entry which is preliminary data.</text>
</comment>
<feature type="region of interest" description="Disordered" evidence="1">
    <location>
        <begin position="197"/>
        <end position="219"/>
    </location>
</feature>
<evidence type="ECO:0000313" key="2">
    <source>
        <dbReference type="EMBL" id="RLV59662.1"/>
    </source>
</evidence>